<proteinExistence type="predicted"/>
<organism evidence="3 4">
    <name type="scientific">Esox lucius</name>
    <name type="common">Northern pike</name>
    <dbReference type="NCBI Taxonomy" id="8010"/>
    <lineage>
        <taxon>Eukaryota</taxon>
        <taxon>Metazoa</taxon>
        <taxon>Chordata</taxon>
        <taxon>Craniata</taxon>
        <taxon>Vertebrata</taxon>
        <taxon>Euteleostomi</taxon>
        <taxon>Actinopterygii</taxon>
        <taxon>Neopterygii</taxon>
        <taxon>Teleostei</taxon>
        <taxon>Protacanthopterygii</taxon>
        <taxon>Esociformes</taxon>
        <taxon>Esocidae</taxon>
        <taxon>Esox</taxon>
    </lineage>
</organism>
<protein>
    <recommendedName>
        <fullName evidence="2">Sleeping Beauty transposase HTH domain-containing protein</fullName>
    </recommendedName>
</protein>
<dbReference type="AlphaFoldDB" id="A0A6Q2Y449"/>
<name>A0A6Q2Y449_ESOLU</name>
<evidence type="ECO:0000313" key="4">
    <source>
        <dbReference type="Proteomes" id="UP000265140"/>
    </source>
</evidence>
<reference evidence="3" key="2">
    <citation type="submission" date="2020-02" db="EMBL/GenBank/DDBJ databases">
        <title>Esox lucius (northern pike) genome, fEsoLuc1, primary haplotype.</title>
        <authorList>
            <person name="Myers G."/>
            <person name="Karagic N."/>
            <person name="Meyer A."/>
            <person name="Pippel M."/>
            <person name="Reichard M."/>
            <person name="Winkler S."/>
            <person name="Tracey A."/>
            <person name="Sims Y."/>
            <person name="Howe K."/>
            <person name="Rhie A."/>
            <person name="Formenti G."/>
            <person name="Durbin R."/>
            <person name="Fedrigo O."/>
            <person name="Jarvis E.D."/>
        </authorList>
    </citation>
    <scope>NUCLEOTIDE SEQUENCE [LARGE SCALE GENOMIC DNA]</scope>
</reference>
<dbReference type="GeneTree" id="ENSGT01110000267373"/>
<dbReference type="SUPFAM" id="SSF52266">
    <property type="entry name" value="SGNH hydrolase"/>
    <property type="match status" value="1"/>
</dbReference>
<dbReference type="Gene3D" id="3.40.50.12690">
    <property type="match status" value="1"/>
</dbReference>
<reference evidence="3" key="3">
    <citation type="submission" date="2025-08" db="UniProtKB">
        <authorList>
            <consortium name="Ensembl"/>
        </authorList>
    </citation>
    <scope>IDENTIFICATION</scope>
</reference>
<feature type="region of interest" description="Disordered" evidence="1">
    <location>
        <begin position="163"/>
        <end position="193"/>
    </location>
</feature>
<dbReference type="InParanoid" id="A0A6Q2Y449"/>
<keyword evidence="4" id="KW-1185">Reference proteome</keyword>
<reference evidence="3" key="4">
    <citation type="submission" date="2025-09" db="UniProtKB">
        <authorList>
            <consortium name="Ensembl"/>
        </authorList>
    </citation>
    <scope>IDENTIFICATION</scope>
</reference>
<evidence type="ECO:0000259" key="2">
    <source>
        <dbReference type="Pfam" id="PF25787"/>
    </source>
</evidence>
<dbReference type="Ensembl" id="ENSELUT00000061295.2">
    <property type="protein sequence ID" value="ENSELUP00000060689.2"/>
    <property type="gene ID" value="ENSELUG00000033763.2"/>
</dbReference>
<dbReference type="Proteomes" id="UP000265140">
    <property type="component" value="Chromosome 5"/>
</dbReference>
<sequence length="320" mass="36017">MAKTRELCQDIRDKIVDLHKAGMGYRTIGKQLEFYQSNIYLLTSYPTFLHRDSFWTCLTELLTPEHPRLSIITMPYHCNCCRNNTEENVRLKLKIAELEARLLTQMPGKVYASVEIEKSASVPPGRNDSFVSPPAQLLQPGNNFLLVTGKKCRRPVKPESLLKPTETLNRFSPLESESRPEPSSEGNGRQACSTGGLEKLKTLVIDDSITRSIRLKNQPAIVHCLPGGRATDVAANLGLVLAKSKTGKYREYRDIVIHVGTNDVRMKQSEVTKQNIASACKLARKMCRHRVIVSGPLPARGGDELYSRLVQLNRWLKTEF</sequence>
<dbReference type="InterPro" id="IPR057667">
    <property type="entry name" value="HTH_SB"/>
</dbReference>
<dbReference type="InterPro" id="IPR036388">
    <property type="entry name" value="WH-like_DNA-bd_sf"/>
</dbReference>
<accession>A0A6Q2Y449</accession>
<dbReference type="Bgee" id="ENSELUG00000033763">
    <property type="expression patterns" value="Expressed in ovary and 14 other cell types or tissues"/>
</dbReference>
<dbReference type="Gene3D" id="3.40.50.12700">
    <property type="match status" value="1"/>
</dbReference>
<evidence type="ECO:0000313" key="3">
    <source>
        <dbReference type="Ensembl" id="ENSELUP00000060689.2"/>
    </source>
</evidence>
<dbReference type="Pfam" id="PF25787">
    <property type="entry name" value="HTH_SB"/>
    <property type="match status" value="1"/>
</dbReference>
<dbReference type="OMA" id="MCRHQLI"/>
<feature type="domain" description="Sleeping Beauty transposase HTH" evidence="2">
    <location>
        <begin position="1"/>
        <end position="37"/>
    </location>
</feature>
<evidence type="ECO:0000256" key="1">
    <source>
        <dbReference type="SAM" id="MobiDB-lite"/>
    </source>
</evidence>
<dbReference type="Gene3D" id="1.10.10.10">
    <property type="entry name" value="Winged helix-like DNA-binding domain superfamily/Winged helix DNA-binding domain"/>
    <property type="match status" value="1"/>
</dbReference>
<reference evidence="4" key="1">
    <citation type="journal article" date="2014" name="PLoS ONE">
        <title>The genome and linkage map of the northern pike (Esox lucius): conserved synteny revealed between the salmonid sister group and the Neoteleostei.</title>
        <authorList>
            <person name="Rondeau E.B."/>
            <person name="Minkley D.R."/>
            <person name="Leong J.S."/>
            <person name="Messmer A.M."/>
            <person name="Jantzen J.R."/>
            <person name="von Schalburg K.R."/>
            <person name="Lemon C."/>
            <person name="Bird N.H."/>
            <person name="Koop B.F."/>
        </authorList>
    </citation>
    <scope>NUCLEOTIDE SEQUENCE</scope>
</reference>